<accession>A0A9N7Z1P9</accession>
<proteinExistence type="predicted"/>
<organism evidence="1 2">
    <name type="scientific">Pleuronectes platessa</name>
    <name type="common">European plaice</name>
    <dbReference type="NCBI Taxonomy" id="8262"/>
    <lineage>
        <taxon>Eukaryota</taxon>
        <taxon>Metazoa</taxon>
        <taxon>Chordata</taxon>
        <taxon>Craniata</taxon>
        <taxon>Vertebrata</taxon>
        <taxon>Euteleostomi</taxon>
        <taxon>Actinopterygii</taxon>
        <taxon>Neopterygii</taxon>
        <taxon>Teleostei</taxon>
        <taxon>Neoteleostei</taxon>
        <taxon>Acanthomorphata</taxon>
        <taxon>Carangaria</taxon>
        <taxon>Pleuronectiformes</taxon>
        <taxon>Pleuronectoidei</taxon>
        <taxon>Pleuronectidae</taxon>
        <taxon>Pleuronectes</taxon>
    </lineage>
</organism>
<evidence type="ECO:0000313" key="2">
    <source>
        <dbReference type="Proteomes" id="UP001153269"/>
    </source>
</evidence>
<gene>
    <name evidence="1" type="ORF">PLEPLA_LOCUS35725</name>
</gene>
<protein>
    <submittedName>
        <fullName evidence="1">Uncharacterized protein</fullName>
    </submittedName>
</protein>
<dbReference type="EMBL" id="CADEAL010003964">
    <property type="protein sequence ID" value="CAB1448062.1"/>
    <property type="molecule type" value="Genomic_DNA"/>
</dbReference>
<sequence>MLPTALLGCKAAVVWGSPPPPYASHIDPPPLHLPMEPEREVVVVGCRGGPGREGRVGGRGGGGVAHAEQASRGVKRFPAYGRVILGGRGP</sequence>
<name>A0A9N7Z1P9_PLEPL</name>
<reference evidence="1" key="1">
    <citation type="submission" date="2020-03" db="EMBL/GenBank/DDBJ databases">
        <authorList>
            <person name="Weist P."/>
        </authorList>
    </citation>
    <scope>NUCLEOTIDE SEQUENCE</scope>
</reference>
<keyword evidence="2" id="KW-1185">Reference proteome</keyword>
<dbReference type="AlphaFoldDB" id="A0A9N7Z1P9"/>
<evidence type="ECO:0000313" key="1">
    <source>
        <dbReference type="EMBL" id="CAB1448062.1"/>
    </source>
</evidence>
<comment type="caution">
    <text evidence="1">The sequence shown here is derived from an EMBL/GenBank/DDBJ whole genome shotgun (WGS) entry which is preliminary data.</text>
</comment>
<dbReference type="Proteomes" id="UP001153269">
    <property type="component" value="Unassembled WGS sequence"/>
</dbReference>